<protein>
    <submittedName>
        <fullName evidence="1">Uncharacterized protein</fullName>
    </submittedName>
</protein>
<sequence>MHFTDPSRRKLVSCILLPQIPGLGSDALKSSQRILGIIVDSKLCWDEQISELDAKVTKRMGYLKRISGKTWGPTLQRMLQLYKAKVRPVFAFGCAAWFLHPIDGPEFSDGRKFRWGLKDSHVRRLVQMEDRCLKQISGVFGGTSFDVMRNQLSMESLDIFLYYRHITFRIQRLGSPEHRTLHERRIRPVHPASAPVALAAWPLWQHLNNILDNIAQDYKKHIEAWLREAPGPEDREPDWRLSKRKKRGMKKWFAAQTAMRMDVRFQECIALRCNKGTHEARFKGHPVTPRPVALSNKWSDNCIEKCDGMSRAESTLYLQLMSGKIGLRGCLSTWKKPEKTVSPMSHVSRPLLLPYHPFSPASLTDACLFASPAL</sequence>
<dbReference type="EMBL" id="JAQQWN010000010">
    <property type="protein sequence ID" value="KAK8062162.1"/>
    <property type="molecule type" value="Genomic_DNA"/>
</dbReference>
<accession>A0ABR1UTA3</accession>
<proteinExistence type="predicted"/>
<organism evidence="1 2">
    <name type="scientific">Apiospora hydei</name>
    <dbReference type="NCBI Taxonomy" id="1337664"/>
    <lineage>
        <taxon>Eukaryota</taxon>
        <taxon>Fungi</taxon>
        <taxon>Dikarya</taxon>
        <taxon>Ascomycota</taxon>
        <taxon>Pezizomycotina</taxon>
        <taxon>Sordariomycetes</taxon>
        <taxon>Xylariomycetidae</taxon>
        <taxon>Amphisphaeriales</taxon>
        <taxon>Apiosporaceae</taxon>
        <taxon>Apiospora</taxon>
    </lineage>
</organism>
<evidence type="ECO:0000313" key="2">
    <source>
        <dbReference type="Proteomes" id="UP001433268"/>
    </source>
</evidence>
<comment type="caution">
    <text evidence="1">The sequence shown here is derived from an EMBL/GenBank/DDBJ whole genome shotgun (WGS) entry which is preliminary data.</text>
</comment>
<dbReference type="Proteomes" id="UP001433268">
    <property type="component" value="Unassembled WGS sequence"/>
</dbReference>
<reference evidence="1 2" key="1">
    <citation type="submission" date="2023-01" db="EMBL/GenBank/DDBJ databases">
        <title>Analysis of 21 Apiospora genomes using comparative genomics revels a genus with tremendous synthesis potential of carbohydrate active enzymes and secondary metabolites.</title>
        <authorList>
            <person name="Sorensen T."/>
        </authorList>
    </citation>
    <scope>NUCLEOTIDE SEQUENCE [LARGE SCALE GENOMIC DNA]</scope>
    <source>
        <strain evidence="1 2">CBS 114990</strain>
    </source>
</reference>
<evidence type="ECO:0000313" key="1">
    <source>
        <dbReference type="EMBL" id="KAK8062162.1"/>
    </source>
</evidence>
<dbReference type="GeneID" id="92051633"/>
<keyword evidence="2" id="KW-1185">Reference proteome</keyword>
<gene>
    <name evidence="1" type="ORF">PG997_014259</name>
</gene>
<dbReference type="RefSeq" id="XP_066660761.1">
    <property type="nucleotide sequence ID" value="XM_066818573.1"/>
</dbReference>
<name>A0ABR1UTA3_9PEZI</name>